<dbReference type="InterPro" id="IPR009009">
    <property type="entry name" value="RlpA-like_DPBB"/>
</dbReference>
<dbReference type="InterPro" id="IPR051477">
    <property type="entry name" value="Expansin_CellWall"/>
</dbReference>
<keyword evidence="1" id="KW-0732">Signal</keyword>
<dbReference type="InterPro" id="IPR036908">
    <property type="entry name" value="RlpA-like_sf"/>
</dbReference>
<sequence length="133" mass="13871">MALLGLASASPITTGSETTNTINITARGTAASNSKFTWYNTGLGACGQSHSDGEHVIAMSAVNFDPHTPNGNPNNNALCGRRIRASYNGRSVVVTVVDRCPGCPEHGLDLSPGAFQQLADLGTGVIQGSWEWI</sequence>
<dbReference type="PANTHER" id="PTHR31836">
    <property type="match status" value="1"/>
</dbReference>
<protein>
    <recommendedName>
        <fullName evidence="2">RlpA-like protein double-psi beta-barrel domain-containing protein</fullName>
    </recommendedName>
</protein>
<dbReference type="Pfam" id="PF03330">
    <property type="entry name" value="DPBB_1"/>
    <property type="match status" value="1"/>
</dbReference>
<reference evidence="3" key="2">
    <citation type="submission" date="2023-05" db="EMBL/GenBank/DDBJ databases">
        <authorList>
            <consortium name="Lawrence Berkeley National Laboratory"/>
            <person name="Steindorff A."/>
            <person name="Hensen N."/>
            <person name="Bonometti L."/>
            <person name="Westerberg I."/>
            <person name="Brannstrom I.O."/>
            <person name="Guillou S."/>
            <person name="Cros-Aarteil S."/>
            <person name="Calhoun S."/>
            <person name="Haridas S."/>
            <person name="Kuo A."/>
            <person name="Mondo S."/>
            <person name="Pangilinan J."/>
            <person name="Riley R."/>
            <person name="Labutti K."/>
            <person name="Andreopoulos B."/>
            <person name="Lipzen A."/>
            <person name="Chen C."/>
            <person name="Yanf M."/>
            <person name="Daum C."/>
            <person name="Ng V."/>
            <person name="Clum A."/>
            <person name="Ohm R."/>
            <person name="Martin F."/>
            <person name="Silar P."/>
            <person name="Natvig D."/>
            <person name="Lalanne C."/>
            <person name="Gautier V."/>
            <person name="Ament-Velasquez S.L."/>
            <person name="Kruys A."/>
            <person name="Hutchinson M.I."/>
            <person name="Powell A.J."/>
            <person name="Barry K."/>
            <person name="Miller A.N."/>
            <person name="Grigoriev I.V."/>
            <person name="Debuchy R."/>
            <person name="Gladieux P."/>
            <person name="Thoren M.H."/>
            <person name="Johannesson H."/>
        </authorList>
    </citation>
    <scope>NUCLEOTIDE SEQUENCE</scope>
    <source>
        <strain evidence="3">CBS 123565</strain>
    </source>
</reference>
<evidence type="ECO:0000256" key="1">
    <source>
        <dbReference type="ARBA" id="ARBA00022729"/>
    </source>
</evidence>
<dbReference type="SUPFAM" id="SSF50685">
    <property type="entry name" value="Barwin-like endoglucanases"/>
    <property type="match status" value="1"/>
</dbReference>
<accession>A0AAN6UE13</accession>
<dbReference type="EMBL" id="MU853426">
    <property type="protein sequence ID" value="KAK4131313.1"/>
    <property type="molecule type" value="Genomic_DNA"/>
</dbReference>
<reference evidence="3" key="1">
    <citation type="journal article" date="2023" name="Mol. Phylogenet. Evol.">
        <title>Genome-scale phylogeny and comparative genomics of the fungal order Sordariales.</title>
        <authorList>
            <person name="Hensen N."/>
            <person name="Bonometti L."/>
            <person name="Westerberg I."/>
            <person name="Brannstrom I.O."/>
            <person name="Guillou S."/>
            <person name="Cros-Aarteil S."/>
            <person name="Calhoun S."/>
            <person name="Haridas S."/>
            <person name="Kuo A."/>
            <person name="Mondo S."/>
            <person name="Pangilinan J."/>
            <person name="Riley R."/>
            <person name="LaButti K."/>
            <person name="Andreopoulos B."/>
            <person name="Lipzen A."/>
            <person name="Chen C."/>
            <person name="Yan M."/>
            <person name="Daum C."/>
            <person name="Ng V."/>
            <person name="Clum A."/>
            <person name="Steindorff A."/>
            <person name="Ohm R.A."/>
            <person name="Martin F."/>
            <person name="Silar P."/>
            <person name="Natvig D.O."/>
            <person name="Lalanne C."/>
            <person name="Gautier V."/>
            <person name="Ament-Velasquez S.L."/>
            <person name="Kruys A."/>
            <person name="Hutchinson M.I."/>
            <person name="Powell A.J."/>
            <person name="Barry K."/>
            <person name="Miller A.N."/>
            <person name="Grigoriev I.V."/>
            <person name="Debuchy R."/>
            <person name="Gladieux P."/>
            <person name="Hiltunen Thoren M."/>
            <person name="Johannesson H."/>
        </authorList>
    </citation>
    <scope>NUCLEOTIDE SEQUENCE</scope>
    <source>
        <strain evidence="3">CBS 123565</strain>
    </source>
</reference>
<dbReference type="PANTHER" id="PTHR31836:SF28">
    <property type="entry name" value="SRCR DOMAIN-CONTAINING PROTEIN-RELATED"/>
    <property type="match status" value="1"/>
</dbReference>
<evidence type="ECO:0000313" key="4">
    <source>
        <dbReference type="Proteomes" id="UP001304895"/>
    </source>
</evidence>
<keyword evidence="4" id="KW-1185">Reference proteome</keyword>
<feature type="domain" description="RlpA-like protein double-psi beta-barrel" evidence="2">
    <location>
        <begin position="38"/>
        <end position="127"/>
    </location>
</feature>
<gene>
    <name evidence="3" type="ORF">BT67DRAFT_388670</name>
</gene>
<proteinExistence type="predicted"/>
<dbReference type="AlphaFoldDB" id="A0AAN6UE13"/>
<evidence type="ECO:0000259" key="2">
    <source>
        <dbReference type="Pfam" id="PF03330"/>
    </source>
</evidence>
<evidence type="ECO:0000313" key="3">
    <source>
        <dbReference type="EMBL" id="KAK4131313.1"/>
    </source>
</evidence>
<organism evidence="3 4">
    <name type="scientific">Trichocladium antarcticum</name>
    <dbReference type="NCBI Taxonomy" id="1450529"/>
    <lineage>
        <taxon>Eukaryota</taxon>
        <taxon>Fungi</taxon>
        <taxon>Dikarya</taxon>
        <taxon>Ascomycota</taxon>
        <taxon>Pezizomycotina</taxon>
        <taxon>Sordariomycetes</taxon>
        <taxon>Sordariomycetidae</taxon>
        <taxon>Sordariales</taxon>
        <taxon>Chaetomiaceae</taxon>
        <taxon>Trichocladium</taxon>
    </lineage>
</organism>
<name>A0AAN6UE13_9PEZI</name>
<dbReference type="CDD" id="cd22191">
    <property type="entry name" value="DPBB_RlpA_EXP_N-like"/>
    <property type="match status" value="1"/>
</dbReference>
<comment type="caution">
    <text evidence="3">The sequence shown here is derived from an EMBL/GenBank/DDBJ whole genome shotgun (WGS) entry which is preliminary data.</text>
</comment>
<dbReference type="Gene3D" id="2.40.40.10">
    <property type="entry name" value="RlpA-like domain"/>
    <property type="match status" value="1"/>
</dbReference>
<dbReference type="Proteomes" id="UP001304895">
    <property type="component" value="Unassembled WGS sequence"/>
</dbReference>